<sequence>KYEKSLFQDMLMDLWNSKTPDKNLDRIFQTSLLYHINKFKYSNGDVVIHNQPIDYEKKNKKAYDYLTNRGVNKYTNTNYIKEIQRYFSYLIENKKKNRDDDGYETQNPITKLNEMYFPYRICKIFHSRYINNSIKYQLMSISYFYGSSETSSNDMIWKKGGTKVLLTVAHDGAIQNKEIILDILQNINKNSYSNLDYINETQNYYEYVLRVYRKGSIHDPVEQEIKLLKEEKLNEEQKKIDMLITEICTMLSIDLNNNLLRIYNALIPNNDTNNLTNQKEIIKSICDVLDIKYLENNEYQNLIIFIYKMSYIFKNLGIRITVHESRDVGTVQGVGNPRQGVCKDYPNGKTI</sequence>
<reference evidence="1" key="1">
    <citation type="submission" date="2021-06" db="EMBL/GenBank/DDBJ databases">
        <authorList>
            <person name="Kallberg Y."/>
            <person name="Tangrot J."/>
            <person name="Rosling A."/>
        </authorList>
    </citation>
    <scope>NUCLEOTIDE SEQUENCE</scope>
    <source>
        <strain evidence="1">MA453B</strain>
    </source>
</reference>
<evidence type="ECO:0000313" key="1">
    <source>
        <dbReference type="EMBL" id="CAG8804754.1"/>
    </source>
</evidence>
<keyword evidence="2" id="KW-1185">Reference proteome</keyword>
<accession>A0A9N9K0Q1</accession>
<comment type="caution">
    <text evidence="1">The sequence shown here is derived from an EMBL/GenBank/DDBJ whole genome shotgun (WGS) entry which is preliminary data.</text>
</comment>
<feature type="non-terminal residue" evidence="1">
    <location>
        <position position="351"/>
    </location>
</feature>
<name>A0A9N9K0Q1_9GLOM</name>
<dbReference type="Proteomes" id="UP000789405">
    <property type="component" value="Unassembled WGS sequence"/>
</dbReference>
<proteinExistence type="predicted"/>
<dbReference type="AlphaFoldDB" id="A0A9N9K0Q1"/>
<evidence type="ECO:0000313" key="2">
    <source>
        <dbReference type="Proteomes" id="UP000789405"/>
    </source>
</evidence>
<organism evidence="1 2">
    <name type="scientific">Dentiscutata erythropus</name>
    <dbReference type="NCBI Taxonomy" id="1348616"/>
    <lineage>
        <taxon>Eukaryota</taxon>
        <taxon>Fungi</taxon>
        <taxon>Fungi incertae sedis</taxon>
        <taxon>Mucoromycota</taxon>
        <taxon>Glomeromycotina</taxon>
        <taxon>Glomeromycetes</taxon>
        <taxon>Diversisporales</taxon>
        <taxon>Gigasporaceae</taxon>
        <taxon>Dentiscutata</taxon>
    </lineage>
</organism>
<dbReference type="EMBL" id="CAJVPY010039311">
    <property type="protein sequence ID" value="CAG8804754.1"/>
    <property type="molecule type" value="Genomic_DNA"/>
</dbReference>
<gene>
    <name evidence="1" type="ORF">DERYTH_LOCUS24163</name>
</gene>
<protein>
    <submittedName>
        <fullName evidence="1">16024_t:CDS:1</fullName>
    </submittedName>
</protein>